<keyword evidence="3" id="KW-0238">DNA-binding</keyword>
<dbReference type="Proteomes" id="UP000320055">
    <property type="component" value="Unassembled WGS sequence"/>
</dbReference>
<dbReference type="GO" id="GO:0003677">
    <property type="term" value="F:DNA binding"/>
    <property type="evidence" value="ECO:0007669"/>
    <property type="project" value="UniProtKB-KW"/>
</dbReference>
<accession>A0A563VMP0</accession>
<organism evidence="8 9">
    <name type="scientific">Hyella patelloides LEGE 07179</name>
    <dbReference type="NCBI Taxonomy" id="945734"/>
    <lineage>
        <taxon>Bacteria</taxon>
        <taxon>Bacillati</taxon>
        <taxon>Cyanobacteriota</taxon>
        <taxon>Cyanophyceae</taxon>
        <taxon>Pleurocapsales</taxon>
        <taxon>Hyellaceae</taxon>
        <taxon>Hyella</taxon>
    </lineage>
</organism>
<feature type="domain" description="Cas12f1-like TNB" evidence="7">
    <location>
        <begin position="204"/>
        <end position="269"/>
    </location>
</feature>
<keyword evidence="9" id="KW-1185">Reference proteome</keyword>
<dbReference type="GO" id="GO:0006310">
    <property type="term" value="P:DNA recombination"/>
    <property type="evidence" value="ECO:0007669"/>
    <property type="project" value="UniProtKB-KW"/>
</dbReference>
<reference evidence="8 9" key="1">
    <citation type="submission" date="2019-01" db="EMBL/GenBank/DDBJ databases">
        <authorList>
            <person name="Brito A."/>
        </authorList>
    </citation>
    <scope>NUCLEOTIDE SEQUENCE [LARGE SCALE GENOMIC DNA]</scope>
    <source>
        <strain evidence="8">1</strain>
    </source>
</reference>
<keyword evidence="2" id="KW-0815">Transposition</keyword>
<keyword evidence="4" id="KW-0233">DNA recombination</keyword>
<dbReference type="NCBIfam" id="NF040570">
    <property type="entry name" value="guided_TnpB"/>
    <property type="match status" value="1"/>
</dbReference>
<dbReference type="Pfam" id="PF01385">
    <property type="entry name" value="OrfB_IS605"/>
    <property type="match status" value="1"/>
</dbReference>
<dbReference type="InterPro" id="IPR010095">
    <property type="entry name" value="Cas12f1-like_TNB"/>
</dbReference>
<gene>
    <name evidence="8" type="ORF">H1P_1560003</name>
</gene>
<proteinExistence type="inferred from homology"/>
<comment type="similarity">
    <text evidence="1">In the C-terminal section; belongs to the transposase 35 family.</text>
</comment>
<evidence type="ECO:0000256" key="5">
    <source>
        <dbReference type="SAM" id="MobiDB-lite"/>
    </source>
</evidence>
<evidence type="ECO:0000259" key="7">
    <source>
        <dbReference type="Pfam" id="PF07282"/>
    </source>
</evidence>
<evidence type="ECO:0000313" key="9">
    <source>
        <dbReference type="Proteomes" id="UP000320055"/>
    </source>
</evidence>
<dbReference type="AlphaFoldDB" id="A0A563VMP0"/>
<dbReference type="GO" id="GO:0032196">
    <property type="term" value="P:transposition"/>
    <property type="evidence" value="ECO:0007669"/>
    <property type="project" value="UniProtKB-KW"/>
</dbReference>
<evidence type="ECO:0000256" key="2">
    <source>
        <dbReference type="ARBA" id="ARBA00022578"/>
    </source>
</evidence>
<evidence type="ECO:0000256" key="3">
    <source>
        <dbReference type="ARBA" id="ARBA00023125"/>
    </source>
</evidence>
<feature type="compositionally biased region" description="Basic residues" evidence="5">
    <location>
        <begin position="110"/>
        <end position="127"/>
    </location>
</feature>
<sequence length="301" mass="34122">MLLLKKNPFGFYISLPKIGIVNVRHHRPLPDGAVLKQAQIIKKADGWYINLRLEDKTVPNFASEITPTWENSLGMDAVLHEDDYLATSEGVKLPSLKSFRKSQSKLASISKRKSTQKKGSKSRRKLAKREAKLHQQIARARKDHAYNTAHALLNTGASVFFHEKLNPARLSRRNKPKTDDEGKFLPNGQKAKSGLAKSWSDAAFGQFFNILKFKAEKAGAYVIPVNPQYTSQLLPYRDEFIFTDCSIREYWDEEYQLLIDRDLSAGINIKRVGLDVFPTISAIRSPETSYEGDWGLLLSNQ</sequence>
<evidence type="ECO:0000256" key="1">
    <source>
        <dbReference type="ARBA" id="ARBA00008761"/>
    </source>
</evidence>
<dbReference type="EMBL" id="CAACVJ010000064">
    <property type="protein sequence ID" value="VEP12603.1"/>
    <property type="molecule type" value="Genomic_DNA"/>
</dbReference>
<evidence type="ECO:0000259" key="6">
    <source>
        <dbReference type="Pfam" id="PF01385"/>
    </source>
</evidence>
<feature type="region of interest" description="Disordered" evidence="5">
    <location>
        <begin position="104"/>
        <end position="131"/>
    </location>
</feature>
<protein>
    <submittedName>
        <fullName evidence="8">Transposase</fullName>
    </submittedName>
</protein>
<feature type="domain" description="Probable transposase IS891/IS1136/IS1341" evidence="6">
    <location>
        <begin position="71"/>
        <end position="155"/>
    </location>
</feature>
<evidence type="ECO:0000256" key="4">
    <source>
        <dbReference type="ARBA" id="ARBA00023172"/>
    </source>
</evidence>
<name>A0A563VMP0_9CYAN</name>
<dbReference type="InterPro" id="IPR001959">
    <property type="entry name" value="Transposase"/>
</dbReference>
<dbReference type="Pfam" id="PF07282">
    <property type="entry name" value="Cas12f1-like_TNB"/>
    <property type="match status" value="1"/>
</dbReference>
<evidence type="ECO:0000313" key="8">
    <source>
        <dbReference type="EMBL" id="VEP12603.1"/>
    </source>
</evidence>